<dbReference type="EMBL" id="LAZR01005979">
    <property type="protein sequence ID" value="KKM95649.1"/>
    <property type="molecule type" value="Genomic_DNA"/>
</dbReference>
<proteinExistence type="predicted"/>
<accession>A0A0F9LKP6</accession>
<organism evidence="1">
    <name type="scientific">marine sediment metagenome</name>
    <dbReference type="NCBI Taxonomy" id="412755"/>
    <lineage>
        <taxon>unclassified sequences</taxon>
        <taxon>metagenomes</taxon>
        <taxon>ecological metagenomes</taxon>
    </lineage>
</organism>
<name>A0A0F9LKP6_9ZZZZ</name>
<gene>
    <name evidence="1" type="ORF">LCGC14_1186050</name>
</gene>
<sequence length="74" mass="8625">MTELPLGRCPLEGIKIVEVYEWIKGEYVFGVTIAVPVERPRLTNYQMQILLEWLGEKYGRDDWILSAIEEPTEV</sequence>
<dbReference type="AlphaFoldDB" id="A0A0F9LKP6"/>
<comment type="caution">
    <text evidence="1">The sequence shown here is derived from an EMBL/GenBank/DDBJ whole genome shotgun (WGS) entry which is preliminary data.</text>
</comment>
<evidence type="ECO:0000313" key="1">
    <source>
        <dbReference type="EMBL" id="KKM95649.1"/>
    </source>
</evidence>
<protein>
    <submittedName>
        <fullName evidence="1">Uncharacterized protein</fullName>
    </submittedName>
</protein>
<reference evidence="1" key="1">
    <citation type="journal article" date="2015" name="Nature">
        <title>Complex archaea that bridge the gap between prokaryotes and eukaryotes.</title>
        <authorList>
            <person name="Spang A."/>
            <person name="Saw J.H."/>
            <person name="Jorgensen S.L."/>
            <person name="Zaremba-Niedzwiedzka K."/>
            <person name="Martijn J."/>
            <person name="Lind A.E."/>
            <person name="van Eijk R."/>
            <person name="Schleper C."/>
            <person name="Guy L."/>
            <person name="Ettema T.J."/>
        </authorList>
    </citation>
    <scope>NUCLEOTIDE SEQUENCE</scope>
</reference>